<sequence>MSSWLGSSKKKDVADELEAIRGEIASIAHRVSGIAGLTGDRLRSNVAQLRASLPDGDSVARATDTAMDQGRYWLDQASGGVREARAVVQQNPTTSIAIAAGIGFLVGLMVGASRGEEEG</sequence>
<proteinExistence type="predicted"/>
<reference evidence="2 3" key="1">
    <citation type="submission" date="2019-03" db="EMBL/GenBank/DDBJ databases">
        <title>Genomic Encyclopedia of Type Strains, Phase IV (KMG-IV): sequencing the most valuable type-strain genomes for metagenomic binning, comparative biology and taxonomic classification.</title>
        <authorList>
            <person name="Goeker M."/>
        </authorList>
    </citation>
    <scope>NUCLEOTIDE SEQUENCE [LARGE SCALE GENOMIC DNA]</scope>
    <source>
        <strain evidence="2 3">DSM 22958</strain>
    </source>
</reference>
<dbReference type="EMBL" id="SLWL01000004">
    <property type="protein sequence ID" value="TCO14277.1"/>
    <property type="molecule type" value="Genomic_DNA"/>
</dbReference>
<evidence type="ECO:0000259" key="1">
    <source>
        <dbReference type="Pfam" id="PF19029"/>
    </source>
</evidence>
<dbReference type="Proteomes" id="UP000294881">
    <property type="component" value="Unassembled WGS sequence"/>
</dbReference>
<name>A0A4R2GUU2_9HYPH</name>
<gene>
    <name evidence="2" type="ORF">EV666_104230</name>
</gene>
<dbReference type="RefSeq" id="WP_132005245.1">
    <property type="nucleotide sequence ID" value="NZ_JBHUNN010000002.1"/>
</dbReference>
<evidence type="ECO:0000313" key="3">
    <source>
        <dbReference type="Proteomes" id="UP000294881"/>
    </source>
</evidence>
<organism evidence="2 3">
    <name type="scientific">Camelimonas lactis</name>
    <dbReference type="NCBI Taxonomy" id="659006"/>
    <lineage>
        <taxon>Bacteria</taxon>
        <taxon>Pseudomonadati</taxon>
        <taxon>Pseudomonadota</taxon>
        <taxon>Alphaproteobacteria</taxon>
        <taxon>Hyphomicrobiales</taxon>
        <taxon>Chelatococcaceae</taxon>
        <taxon>Camelimonas</taxon>
    </lineage>
</organism>
<comment type="caution">
    <text evidence="2">The sequence shown here is derived from an EMBL/GenBank/DDBJ whole genome shotgun (WGS) entry which is preliminary data.</text>
</comment>
<dbReference type="Pfam" id="PF19029">
    <property type="entry name" value="DUF883_C"/>
    <property type="match status" value="1"/>
</dbReference>
<dbReference type="AlphaFoldDB" id="A0A4R2GUU2"/>
<keyword evidence="3" id="KW-1185">Reference proteome</keyword>
<dbReference type="OrthoDB" id="8454349at2"/>
<dbReference type="InterPro" id="IPR043605">
    <property type="entry name" value="DUF883_C"/>
</dbReference>
<evidence type="ECO:0000313" key="2">
    <source>
        <dbReference type="EMBL" id="TCO14277.1"/>
    </source>
</evidence>
<protein>
    <submittedName>
        <fullName evidence="2">ElaB/YqjD/DUF883 family membrane-anchored ribosome-binding protein</fullName>
    </submittedName>
</protein>
<accession>A0A4R2GUU2</accession>
<feature type="domain" description="DUF883" evidence="1">
    <location>
        <begin position="85"/>
        <end position="110"/>
    </location>
</feature>